<organism evidence="1">
    <name type="scientific">marine sediment metagenome</name>
    <dbReference type="NCBI Taxonomy" id="412755"/>
    <lineage>
        <taxon>unclassified sequences</taxon>
        <taxon>metagenomes</taxon>
        <taxon>ecological metagenomes</taxon>
    </lineage>
</organism>
<feature type="non-terminal residue" evidence="1">
    <location>
        <position position="1"/>
    </location>
</feature>
<gene>
    <name evidence="1" type="ORF">LCGC14_2775490</name>
</gene>
<name>A0A0F8YUU1_9ZZZZ</name>
<sequence length="58" mass="6892">FYSHEMADAFLGNIIIHPNMDYDLSFRENLLWAGSSLKYLCEKHHPRIGGRILWTERK</sequence>
<protein>
    <submittedName>
        <fullName evidence="1">Uncharacterized protein</fullName>
    </submittedName>
</protein>
<proteinExistence type="predicted"/>
<dbReference type="AlphaFoldDB" id="A0A0F8YUU1"/>
<accession>A0A0F8YUU1</accession>
<comment type="caution">
    <text evidence="1">The sequence shown here is derived from an EMBL/GenBank/DDBJ whole genome shotgun (WGS) entry which is preliminary data.</text>
</comment>
<evidence type="ECO:0000313" key="1">
    <source>
        <dbReference type="EMBL" id="KKK85217.1"/>
    </source>
</evidence>
<reference evidence="1" key="1">
    <citation type="journal article" date="2015" name="Nature">
        <title>Complex archaea that bridge the gap between prokaryotes and eukaryotes.</title>
        <authorList>
            <person name="Spang A."/>
            <person name="Saw J.H."/>
            <person name="Jorgensen S.L."/>
            <person name="Zaremba-Niedzwiedzka K."/>
            <person name="Martijn J."/>
            <person name="Lind A.E."/>
            <person name="van Eijk R."/>
            <person name="Schleper C."/>
            <person name="Guy L."/>
            <person name="Ettema T.J."/>
        </authorList>
    </citation>
    <scope>NUCLEOTIDE SEQUENCE</scope>
</reference>
<dbReference type="EMBL" id="LAZR01051409">
    <property type="protein sequence ID" value="KKK85217.1"/>
    <property type="molecule type" value="Genomic_DNA"/>
</dbReference>